<feature type="non-terminal residue" evidence="1">
    <location>
        <position position="1"/>
    </location>
</feature>
<evidence type="ECO:0000313" key="1">
    <source>
        <dbReference type="EMBL" id="GER30800.1"/>
    </source>
</evidence>
<keyword evidence="1" id="KW-0378">Hydrolase</keyword>
<reference evidence="2" key="1">
    <citation type="journal article" date="2019" name="Curr. Biol.">
        <title>Genome Sequence of Striga asiatica Provides Insight into the Evolution of Plant Parasitism.</title>
        <authorList>
            <person name="Yoshida S."/>
            <person name="Kim S."/>
            <person name="Wafula E.K."/>
            <person name="Tanskanen J."/>
            <person name="Kim Y.M."/>
            <person name="Honaas L."/>
            <person name="Yang Z."/>
            <person name="Spallek T."/>
            <person name="Conn C.E."/>
            <person name="Ichihashi Y."/>
            <person name="Cheong K."/>
            <person name="Cui S."/>
            <person name="Der J.P."/>
            <person name="Gundlach H."/>
            <person name="Jiao Y."/>
            <person name="Hori C."/>
            <person name="Ishida J.K."/>
            <person name="Kasahara H."/>
            <person name="Kiba T."/>
            <person name="Kim M.S."/>
            <person name="Koo N."/>
            <person name="Laohavisit A."/>
            <person name="Lee Y.H."/>
            <person name="Lumba S."/>
            <person name="McCourt P."/>
            <person name="Mortimer J.C."/>
            <person name="Mutuku J.M."/>
            <person name="Nomura T."/>
            <person name="Sasaki-Sekimoto Y."/>
            <person name="Seto Y."/>
            <person name="Wang Y."/>
            <person name="Wakatake T."/>
            <person name="Sakakibara H."/>
            <person name="Demura T."/>
            <person name="Yamaguchi S."/>
            <person name="Yoneyama K."/>
            <person name="Manabe R.I."/>
            <person name="Nelson D.C."/>
            <person name="Schulman A.H."/>
            <person name="Timko M.P."/>
            <person name="dePamphilis C.W."/>
            <person name="Choi D."/>
            <person name="Shirasu K."/>
        </authorList>
    </citation>
    <scope>NUCLEOTIDE SEQUENCE [LARGE SCALE GENOMIC DNA]</scope>
    <source>
        <strain evidence="2">cv. UVA1</strain>
    </source>
</reference>
<dbReference type="GO" id="GO:0016787">
    <property type="term" value="F:hydrolase activity"/>
    <property type="evidence" value="ECO:0007669"/>
    <property type="project" value="UniProtKB-KW"/>
</dbReference>
<keyword evidence="2" id="KW-1185">Reference proteome</keyword>
<proteinExistence type="predicted"/>
<sequence>APTITQAHGADNRVVDTTRSTGWLHGSAGENRLKAIEMVKATIEDGVWAGPASSCLIRKRGSPICGMQSVVSVSLTTAAVSSLARNHTPAPASRLNKSLLVGYKLPKAVESRTSGFIIYRDDLVNSMKEAASKELLNGHLIGLVYIDQPHVTRSAQEVVQIGVINLLSQCIKDFNTPSFHPSMISILIDVKKLRKTKPQLSSTPKHVYNVRAKLSQGNITATVERDKNLSEAVANGMREKGDSTHDQCKGKWKDLVNRYKALKSRLAVEEKMVKLRMTGVVEHENMDVLRVKAKRGTEIVMADMKNPAAKLTPNKVENPRP</sequence>
<name>A0A5A7PDN8_STRAF</name>
<dbReference type="OrthoDB" id="691673at2759"/>
<accession>A0A5A7PDN8</accession>
<evidence type="ECO:0000313" key="2">
    <source>
        <dbReference type="Proteomes" id="UP000325081"/>
    </source>
</evidence>
<dbReference type="EMBL" id="BKCP01004405">
    <property type="protein sequence ID" value="GER30800.1"/>
    <property type="molecule type" value="Genomic_DNA"/>
</dbReference>
<comment type="caution">
    <text evidence="1">The sequence shown here is derived from an EMBL/GenBank/DDBJ whole genome shotgun (WGS) entry which is preliminary data.</text>
</comment>
<dbReference type="AlphaFoldDB" id="A0A5A7PDN8"/>
<gene>
    <name evidence="1" type="ORF">STAS_06760</name>
</gene>
<dbReference type="Proteomes" id="UP000325081">
    <property type="component" value="Unassembled WGS sequence"/>
</dbReference>
<protein>
    <submittedName>
        <fullName evidence="1">Alpha/beta-Hydrolases superfamily protein</fullName>
    </submittedName>
</protein>
<organism evidence="1 2">
    <name type="scientific">Striga asiatica</name>
    <name type="common">Asiatic witchweed</name>
    <name type="synonym">Buchnera asiatica</name>
    <dbReference type="NCBI Taxonomy" id="4170"/>
    <lineage>
        <taxon>Eukaryota</taxon>
        <taxon>Viridiplantae</taxon>
        <taxon>Streptophyta</taxon>
        <taxon>Embryophyta</taxon>
        <taxon>Tracheophyta</taxon>
        <taxon>Spermatophyta</taxon>
        <taxon>Magnoliopsida</taxon>
        <taxon>eudicotyledons</taxon>
        <taxon>Gunneridae</taxon>
        <taxon>Pentapetalae</taxon>
        <taxon>asterids</taxon>
        <taxon>lamiids</taxon>
        <taxon>Lamiales</taxon>
        <taxon>Orobanchaceae</taxon>
        <taxon>Buchnereae</taxon>
        <taxon>Striga</taxon>
    </lineage>
</organism>